<keyword evidence="2" id="KW-1185">Reference proteome</keyword>
<dbReference type="EMBL" id="CAVMJV010000024">
    <property type="protein sequence ID" value="CAK5073985.1"/>
    <property type="molecule type" value="Genomic_DNA"/>
</dbReference>
<name>A0ACB0Z4Y0_MELEN</name>
<protein>
    <submittedName>
        <fullName evidence="1">Uncharacterized protein</fullName>
    </submittedName>
</protein>
<gene>
    <name evidence="1" type="ORF">MENTE1834_LOCUS20683</name>
</gene>
<evidence type="ECO:0000313" key="2">
    <source>
        <dbReference type="Proteomes" id="UP001497535"/>
    </source>
</evidence>
<sequence>MDRINFVLQRNIHSHLRWLICGLIFCCCSMGISLWPVIYLNKGVSLDFYLWVGIPIADVFSFRFSKKFLISEFRLLSQFLVPAPDFRHLGLFLPTSGI</sequence>
<comment type="caution">
    <text evidence="1">The sequence shown here is derived from an EMBL/GenBank/DDBJ whole genome shotgun (WGS) entry which is preliminary data.</text>
</comment>
<accession>A0ACB0Z4Y0</accession>
<evidence type="ECO:0000313" key="1">
    <source>
        <dbReference type="EMBL" id="CAK5073985.1"/>
    </source>
</evidence>
<organism evidence="1 2">
    <name type="scientific">Meloidogyne enterolobii</name>
    <name type="common">Root-knot nematode worm</name>
    <name type="synonym">Meloidogyne mayaguensis</name>
    <dbReference type="NCBI Taxonomy" id="390850"/>
    <lineage>
        <taxon>Eukaryota</taxon>
        <taxon>Metazoa</taxon>
        <taxon>Ecdysozoa</taxon>
        <taxon>Nematoda</taxon>
        <taxon>Chromadorea</taxon>
        <taxon>Rhabditida</taxon>
        <taxon>Tylenchina</taxon>
        <taxon>Tylenchomorpha</taxon>
        <taxon>Tylenchoidea</taxon>
        <taxon>Meloidogynidae</taxon>
        <taxon>Meloidogyninae</taxon>
        <taxon>Meloidogyne</taxon>
    </lineage>
</organism>
<dbReference type="Proteomes" id="UP001497535">
    <property type="component" value="Unassembled WGS sequence"/>
</dbReference>
<proteinExistence type="predicted"/>
<reference evidence="1" key="1">
    <citation type="submission" date="2023-11" db="EMBL/GenBank/DDBJ databases">
        <authorList>
            <person name="Poullet M."/>
        </authorList>
    </citation>
    <scope>NUCLEOTIDE SEQUENCE</scope>
    <source>
        <strain evidence="1">E1834</strain>
    </source>
</reference>